<feature type="coiled-coil region" evidence="1">
    <location>
        <begin position="46"/>
        <end position="80"/>
    </location>
</feature>
<comment type="caution">
    <text evidence="3">The sequence shown here is derived from an EMBL/GenBank/DDBJ whole genome shotgun (WGS) entry which is preliminary data.</text>
</comment>
<accession>A0A5J5D1R0</accession>
<evidence type="ECO:0000256" key="1">
    <source>
        <dbReference type="SAM" id="Coils"/>
    </source>
</evidence>
<feature type="region of interest" description="Disordered" evidence="2">
    <location>
        <begin position="222"/>
        <end position="241"/>
    </location>
</feature>
<keyword evidence="1" id="KW-0175">Coiled coil</keyword>
<gene>
    <name evidence="3" type="ORF">FQN60_000311</name>
</gene>
<evidence type="ECO:0000256" key="2">
    <source>
        <dbReference type="SAM" id="MobiDB-lite"/>
    </source>
</evidence>
<dbReference type="AlphaFoldDB" id="A0A5J5D1R0"/>
<keyword evidence="4" id="KW-1185">Reference proteome</keyword>
<feature type="coiled-coil region" evidence="1">
    <location>
        <begin position="364"/>
        <end position="416"/>
    </location>
</feature>
<dbReference type="Proteomes" id="UP000327493">
    <property type="component" value="Chromosome 13"/>
</dbReference>
<evidence type="ECO:0000313" key="4">
    <source>
        <dbReference type="Proteomes" id="UP000327493"/>
    </source>
</evidence>
<feature type="compositionally biased region" description="Basic and acidic residues" evidence="2">
    <location>
        <begin position="606"/>
        <end position="621"/>
    </location>
</feature>
<evidence type="ECO:0000313" key="3">
    <source>
        <dbReference type="EMBL" id="KAA8586475.1"/>
    </source>
</evidence>
<organism evidence="3 4">
    <name type="scientific">Etheostoma spectabile</name>
    <name type="common">orangethroat darter</name>
    <dbReference type="NCBI Taxonomy" id="54343"/>
    <lineage>
        <taxon>Eukaryota</taxon>
        <taxon>Metazoa</taxon>
        <taxon>Chordata</taxon>
        <taxon>Craniata</taxon>
        <taxon>Vertebrata</taxon>
        <taxon>Euteleostomi</taxon>
        <taxon>Actinopterygii</taxon>
        <taxon>Neopterygii</taxon>
        <taxon>Teleostei</taxon>
        <taxon>Neoteleostei</taxon>
        <taxon>Acanthomorphata</taxon>
        <taxon>Eupercaria</taxon>
        <taxon>Perciformes</taxon>
        <taxon>Percoidei</taxon>
        <taxon>Percidae</taxon>
        <taxon>Etheostomatinae</taxon>
        <taxon>Etheostoma</taxon>
    </lineage>
</organism>
<dbReference type="EMBL" id="VOFY01000013">
    <property type="protein sequence ID" value="KAA8586475.1"/>
    <property type="molecule type" value="Genomic_DNA"/>
</dbReference>
<feature type="region of interest" description="Disordered" evidence="2">
    <location>
        <begin position="505"/>
        <end position="621"/>
    </location>
</feature>
<sequence length="750" mass="85773">MHIGNIKAEFKKLDSDKRFYKNSSEELLRKLNIITNDKDSVFWRKHQDLKLEIATLKKIIEEKQTKNAVLQAENQDLKENVLLKNVTEEEIQRLKKIIIDKLEKNAVLQVDGQDLEENSQLKNIMEENSNNNDAELILKSKQAFREKIKREVQKIFEDKRNRNAVFQSEEYGKVHVRWISGPKEALEEDNQSLMKKSEYECKNNAVIQALKEGVEGHSQVEKDVMESSQRLQDENESLKKTIEEERNKNAVLRVEIDDMNVNYGNLQRALGYLRCEYSYLLEKNKDRPENNDALLVERDVMDHINLEVELGHVLCDNKKLMVENEDLKVQLYDMKLNCENLVHKCHLPQSQNQATIEELQEDILQSINKALQTKINKLEATNEDIQEDKNMLQRDNNTLQANIKQLDATNKDIYKEKPILQKNNDLEAKITEANMEPQESDGLLMNDNLLHVNVKVKIRALEEKGRERLKDLPRQAEVCYGEVKQKKTSVWKTCKRILKHGFKKNPIRKGTSQSNGIDLKQGESDGELNGKSITHHSKKNSKSKENPQSKDIGQEQSDDELNGEIISHSSKKISKSKGNPQSNDIEHGHEQSGDLNGIISTHGSKRNSESKGESHSDDINMKQGKSLDKLFTNCDNEHRPGCSGLGLKAKRKFVFISKSGMTITVKQAMKKWNNLKEKYKELRDPPTGKGVDAGGVTAAISGEVRWMQHAKGRLNKSASGSCCKSDSHYSPFCHHCYTLCKRLSANSAVT</sequence>
<feature type="non-terminal residue" evidence="3">
    <location>
        <position position="750"/>
    </location>
</feature>
<protein>
    <submittedName>
        <fullName evidence="3">Uncharacterized protein</fullName>
    </submittedName>
</protein>
<name>A0A5J5D1R0_9PERO</name>
<proteinExistence type="predicted"/>
<reference evidence="3 4" key="1">
    <citation type="submission" date="2019-08" db="EMBL/GenBank/DDBJ databases">
        <title>A chromosome-level genome assembly, high-density linkage maps, and genome scans reveal the genomic architecture of hybrid incompatibilities underlying speciation via character displacement in darters (Percidae: Etheostominae).</title>
        <authorList>
            <person name="Moran R.L."/>
            <person name="Catchen J.M."/>
            <person name="Fuller R.C."/>
        </authorList>
    </citation>
    <scope>NUCLEOTIDE SEQUENCE [LARGE SCALE GENOMIC DNA]</scope>
    <source>
        <strain evidence="3">EspeVRDwgs_2016</strain>
        <tissue evidence="3">Muscle</tissue>
    </source>
</reference>